<accession>A0AAV4ULB2</accession>
<organism evidence="1 2">
    <name type="scientific">Caerostris extrusa</name>
    <name type="common">Bark spider</name>
    <name type="synonym">Caerostris bankana</name>
    <dbReference type="NCBI Taxonomy" id="172846"/>
    <lineage>
        <taxon>Eukaryota</taxon>
        <taxon>Metazoa</taxon>
        <taxon>Ecdysozoa</taxon>
        <taxon>Arthropoda</taxon>
        <taxon>Chelicerata</taxon>
        <taxon>Arachnida</taxon>
        <taxon>Araneae</taxon>
        <taxon>Araneomorphae</taxon>
        <taxon>Entelegynae</taxon>
        <taxon>Araneoidea</taxon>
        <taxon>Araneidae</taxon>
        <taxon>Caerostris</taxon>
    </lineage>
</organism>
<evidence type="ECO:0000313" key="1">
    <source>
        <dbReference type="EMBL" id="GIY58554.1"/>
    </source>
</evidence>
<keyword evidence="2" id="KW-1185">Reference proteome</keyword>
<dbReference type="EMBL" id="BPLR01013077">
    <property type="protein sequence ID" value="GIY58554.1"/>
    <property type="molecule type" value="Genomic_DNA"/>
</dbReference>
<dbReference type="Proteomes" id="UP001054945">
    <property type="component" value="Unassembled WGS sequence"/>
</dbReference>
<name>A0AAV4ULB2_CAEEX</name>
<gene>
    <name evidence="1" type="ORF">CEXT_456831</name>
</gene>
<dbReference type="AlphaFoldDB" id="A0AAV4ULB2"/>
<comment type="caution">
    <text evidence="1">The sequence shown here is derived from an EMBL/GenBank/DDBJ whole genome shotgun (WGS) entry which is preliminary data.</text>
</comment>
<proteinExistence type="predicted"/>
<protein>
    <submittedName>
        <fullName evidence="1">Uncharacterized protein</fullName>
    </submittedName>
</protein>
<evidence type="ECO:0000313" key="2">
    <source>
        <dbReference type="Proteomes" id="UP001054945"/>
    </source>
</evidence>
<reference evidence="1 2" key="1">
    <citation type="submission" date="2021-06" db="EMBL/GenBank/DDBJ databases">
        <title>Caerostris extrusa draft genome.</title>
        <authorList>
            <person name="Kono N."/>
            <person name="Arakawa K."/>
        </authorList>
    </citation>
    <scope>NUCLEOTIDE SEQUENCE [LARGE SCALE GENOMIC DNA]</scope>
</reference>
<sequence length="100" mass="11322">MNGYGIRREKFFSNFPQVAMLMTLIHSQSRYFLEPIYSAVFLNLPSLVKGGAINTAPGTDCGVFLFPWRRSSDVWVLDRLVASEIVCEVLTILHVLVRDS</sequence>